<dbReference type="SUPFAM" id="SSF48452">
    <property type="entry name" value="TPR-like"/>
    <property type="match status" value="1"/>
</dbReference>
<accession>F2NF39</accession>
<sequence length="411" mass="46275">MGKAQDEEKLNLQAEQEPQEANEEAPAEEPQHPGWLTLSEVYGFSDPFFDNFLYLLGYDYSSNVYVIKGDYLTVIDPGNDYTGLMDLFRRDHRPEDIKKIVLTHGHRDHSMGAVELLRAYPHFAEGGGFELILHPESPAELKEVMKKFGCQVTEVKGGEILDLCGMPWEVIYTPGHTIDGLSYYHAPSKTVITGDTSLPHAMAKPDENAGGRLDHYLYGIKALLKKDIVNLLPGHGIPVAELGKFVVEQTYESLLLKIIGIETQIPWIEGAEKLVEKGLLEEAIFCVDKDLARDPENLRALQFKAFCLTDMGRCEESLTYLDKILDQQADNFHALLAKGHALLGMGKYDDCLPYFDRVLKQHPNVREAYIFKGMALFLSGRVDEAMDIPAFSTEFSGRFKEQLEKRSQTAK</sequence>
<dbReference type="KEGG" id="dao:Desac_0493"/>
<evidence type="ECO:0000256" key="1">
    <source>
        <dbReference type="PROSITE-ProRule" id="PRU00339"/>
    </source>
</evidence>
<evidence type="ECO:0000313" key="5">
    <source>
        <dbReference type="Proteomes" id="UP000000483"/>
    </source>
</evidence>
<dbReference type="STRING" id="880072.Desac_0493"/>
<proteinExistence type="predicted"/>
<keyword evidence="5" id="KW-1185">Reference proteome</keyword>
<dbReference type="InterPro" id="IPR050662">
    <property type="entry name" value="Sec-metab_biosynth-thioest"/>
</dbReference>
<reference evidence="4 5" key="1">
    <citation type="journal article" date="2011" name="Stand. Genomic Sci.">
        <title>Complete genome sequence of the acetate-degrading sulfate reducer Desulfobacca acetoxidans type strain (ASRB2).</title>
        <authorList>
            <person name="Goker M."/>
            <person name="Teshima H."/>
            <person name="Lapidus A."/>
            <person name="Nolan M."/>
            <person name="Lucas S."/>
            <person name="Hammon N."/>
            <person name="Deshpande S."/>
            <person name="Cheng J.F."/>
            <person name="Tapia R."/>
            <person name="Han C."/>
            <person name="Goodwin L."/>
            <person name="Pitluck S."/>
            <person name="Huntemann M."/>
            <person name="Liolios K."/>
            <person name="Ivanova N."/>
            <person name="Pagani I."/>
            <person name="Mavromatis K."/>
            <person name="Ovchinikova G."/>
            <person name="Pati A."/>
            <person name="Chen A."/>
            <person name="Palaniappan K."/>
            <person name="Land M."/>
            <person name="Hauser L."/>
            <person name="Brambilla E.M."/>
            <person name="Rohde M."/>
            <person name="Spring S."/>
            <person name="Detter J.C."/>
            <person name="Woyke T."/>
            <person name="Bristow J."/>
            <person name="Eisen J.A."/>
            <person name="Markowitz V."/>
            <person name="Hugenholtz P."/>
            <person name="Kyrpides N.C."/>
            <person name="Klenk H.P."/>
        </authorList>
    </citation>
    <scope>NUCLEOTIDE SEQUENCE [LARGE SCALE GENOMIC DNA]</scope>
    <source>
        <strain evidence="5">ATCC 700848 / DSM 11109 / ASRB2</strain>
    </source>
</reference>
<feature type="compositionally biased region" description="Acidic residues" evidence="2">
    <location>
        <begin position="17"/>
        <end position="27"/>
    </location>
</feature>
<dbReference type="Pfam" id="PF13432">
    <property type="entry name" value="TPR_16"/>
    <property type="match status" value="1"/>
</dbReference>
<protein>
    <submittedName>
        <fullName evidence="4">Beta-lactamase domain protein</fullName>
    </submittedName>
</protein>
<dbReference type="EMBL" id="CP002629">
    <property type="protein sequence ID" value="AEB08379.1"/>
    <property type="molecule type" value="Genomic_DNA"/>
</dbReference>
<dbReference type="InterPro" id="IPR036866">
    <property type="entry name" value="RibonucZ/Hydroxyglut_hydro"/>
</dbReference>
<name>F2NF39_DESAR</name>
<dbReference type="RefSeq" id="WP_013705492.1">
    <property type="nucleotide sequence ID" value="NC_015388.1"/>
</dbReference>
<dbReference type="Gene3D" id="3.60.15.10">
    <property type="entry name" value="Ribonuclease Z/Hydroxyacylglutathione hydrolase-like"/>
    <property type="match status" value="1"/>
</dbReference>
<reference evidence="5" key="2">
    <citation type="submission" date="2011-03" db="EMBL/GenBank/DDBJ databases">
        <title>The complete genome of Desulfobacca acetoxidans DSM 11109.</title>
        <authorList>
            <consortium name="US DOE Joint Genome Institute (JGI-PGF)"/>
            <person name="Lucas S."/>
            <person name="Copeland A."/>
            <person name="Lapidus A."/>
            <person name="Bruce D."/>
            <person name="Goodwin L."/>
            <person name="Pitluck S."/>
            <person name="Peters L."/>
            <person name="Kyrpides N."/>
            <person name="Mavromatis K."/>
            <person name="Ivanova N."/>
            <person name="Ovchinnikova G."/>
            <person name="Teshima H."/>
            <person name="Detter J.C."/>
            <person name="Han C."/>
            <person name="Land M."/>
            <person name="Hauser L."/>
            <person name="Markowitz V."/>
            <person name="Cheng J.-F."/>
            <person name="Hugenholtz P."/>
            <person name="Woyke T."/>
            <person name="Wu D."/>
            <person name="Spring S."/>
            <person name="Schueler E."/>
            <person name="Brambilla E."/>
            <person name="Klenk H.-P."/>
            <person name="Eisen J.A."/>
        </authorList>
    </citation>
    <scope>NUCLEOTIDE SEQUENCE [LARGE SCALE GENOMIC DNA]</scope>
    <source>
        <strain evidence="5">ATCC 700848 / DSM 11109 / ASRB2</strain>
    </source>
</reference>
<dbReference type="InterPro" id="IPR019734">
    <property type="entry name" value="TPR_rpt"/>
</dbReference>
<feature type="region of interest" description="Disordered" evidence="2">
    <location>
        <begin position="1"/>
        <end position="31"/>
    </location>
</feature>
<dbReference type="HOGENOM" id="CLU_768601_0_0_7"/>
<evidence type="ECO:0000259" key="3">
    <source>
        <dbReference type="SMART" id="SM00849"/>
    </source>
</evidence>
<dbReference type="SMART" id="SM00028">
    <property type="entry name" value="TPR"/>
    <property type="match status" value="3"/>
</dbReference>
<dbReference type="Gene3D" id="1.25.40.10">
    <property type="entry name" value="Tetratricopeptide repeat domain"/>
    <property type="match status" value="1"/>
</dbReference>
<dbReference type="PROSITE" id="PS50005">
    <property type="entry name" value="TPR"/>
    <property type="match status" value="1"/>
</dbReference>
<organism evidence="4 5">
    <name type="scientific">Desulfobacca acetoxidans (strain ATCC 700848 / DSM 11109 / ASRB2)</name>
    <dbReference type="NCBI Taxonomy" id="880072"/>
    <lineage>
        <taxon>Bacteria</taxon>
        <taxon>Pseudomonadati</taxon>
        <taxon>Thermodesulfobacteriota</taxon>
        <taxon>Desulfobaccia</taxon>
        <taxon>Desulfobaccales</taxon>
        <taxon>Desulfobaccaceae</taxon>
        <taxon>Desulfobacca</taxon>
    </lineage>
</organism>
<feature type="repeat" description="TPR" evidence="1">
    <location>
        <begin position="332"/>
        <end position="365"/>
    </location>
</feature>
<evidence type="ECO:0000256" key="2">
    <source>
        <dbReference type="SAM" id="MobiDB-lite"/>
    </source>
</evidence>
<dbReference type="InterPro" id="IPR001279">
    <property type="entry name" value="Metallo-B-lactamas"/>
</dbReference>
<feature type="compositionally biased region" description="Basic and acidic residues" evidence="2">
    <location>
        <begin position="1"/>
        <end position="10"/>
    </location>
</feature>
<dbReference type="PANTHER" id="PTHR23131:SF0">
    <property type="entry name" value="ENDORIBONUCLEASE LACTB2"/>
    <property type="match status" value="1"/>
</dbReference>
<dbReference type="Pfam" id="PF00753">
    <property type="entry name" value="Lactamase_B"/>
    <property type="match status" value="1"/>
</dbReference>
<dbReference type="eggNOG" id="COG0491">
    <property type="taxonomic scope" value="Bacteria"/>
</dbReference>
<dbReference type="PANTHER" id="PTHR23131">
    <property type="entry name" value="ENDORIBONUCLEASE LACTB2"/>
    <property type="match status" value="1"/>
</dbReference>
<feature type="domain" description="Metallo-beta-lactamase" evidence="3">
    <location>
        <begin position="61"/>
        <end position="235"/>
    </location>
</feature>
<dbReference type="CDD" id="cd06262">
    <property type="entry name" value="metallo-hydrolase-like_MBL-fold"/>
    <property type="match status" value="1"/>
</dbReference>
<dbReference type="Proteomes" id="UP000000483">
    <property type="component" value="Chromosome"/>
</dbReference>
<evidence type="ECO:0000313" key="4">
    <source>
        <dbReference type="EMBL" id="AEB08379.1"/>
    </source>
</evidence>
<dbReference type="InterPro" id="IPR011990">
    <property type="entry name" value="TPR-like_helical_dom_sf"/>
</dbReference>
<keyword evidence="1" id="KW-0802">TPR repeat</keyword>
<dbReference type="SUPFAM" id="SSF56281">
    <property type="entry name" value="Metallo-hydrolase/oxidoreductase"/>
    <property type="match status" value="1"/>
</dbReference>
<dbReference type="AlphaFoldDB" id="F2NF39"/>
<dbReference type="SMART" id="SM00849">
    <property type="entry name" value="Lactamase_B"/>
    <property type="match status" value="1"/>
</dbReference>
<dbReference type="eggNOG" id="COG0457">
    <property type="taxonomic scope" value="Bacteria"/>
</dbReference>
<dbReference type="OrthoDB" id="9802248at2"/>
<gene>
    <name evidence="4" type="ordered locus">Desac_0493</name>
</gene>